<evidence type="ECO:0000313" key="2">
    <source>
        <dbReference type="Proteomes" id="UP001607303"/>
    </source>
</evidence>
<accession>A0ABD2AZK2</accession>
<sequence>MARTCTPIPRLAWPGTVGLSGARVAVVGLSRDEFGVVSLSGWRGWRGWAWLARPSFPEPGLAWPGFPCAVATELCEFWVSVGRRERALLGPRWHGQVRPGSRGPGLA</sequence>
<dbReference type="Proteomes" id="UP001607303">
    <property type="component" value="Unassembled WGS sequence"/>
</dbReference>
<comment type="caution">
    <text evidence="1">The sequence shown here is derived from an EMBL/GenBank/DDBJ whole genome shotgun (WGS) entry which is preliminary data.</text>
</comment>
<name>A0ABD2AZK2_VESMC</name>
<protein>
    <submittedName>
        <fullName evidence="1">Uncharacterized protein</fullName>
    </submittedName>
</protein>
<proteinExistence type="predicted"/>
<gene>
    <name evidence="1" type="ORF">V1477_017862</name>
</gene>
<dbReference type="AlphaFoldDB" id="A0ABD2AZK2"/>
<organism evidence="1 2">
    <name type="scientific">Vespula maculifrons</name>
    <name type="common">Eastern yellow jacket</name>
    <name type="synonym">Wasp</name>
    <dbReference type="NCBI Taxonomy" id="7453"/>
    <lineage>
        <taxon>Eukaryota</taxon>
        <taxon>Metazoa</taxon>
        <taxon>Ecdysozoa</taxon>
        <taxon>Arthropoda</taxon>
        <taxon>Hexapoda</taxon>
        <taxon>Insecta</taxon>
        <taxon>Pterygota</taxon>
        <taxon>Neoptera</taxon>
        <taxon>Endopterygota</taxon>
        <taxon>Hymenoptera</taxon>
        <taxon>Apocrita</taxon>
        <taxon>Aculeata</taxon>
        <taxon>Vespoidea</taxon>
        <taxon>Vespidae</taxon>
        <taxon>Vespinae</taxon>
        <taxon>Vespula</taxon>
    </lineage>
</organism>
<keyword evidence="2" id="KW-1185">Reference proteome</keyword>
<reference evidence="1 2" key="1">
    <citation type="journal article" date="2024" name="Ann. Entomol. Soc. Am.">
        <title>Genomic analyses of the southern and eastern yellowjacket wasps (Hymenoptera: Vespidae) reveal evolutionary signatures of social life.</title>
        <authorList>
            <person name="Catto M.A."/>
            <person name="Caine P.B."/>
            <person name="Orr S.E."/>
            <person name="Hunt B.G."/>
            <person name="Goodisman M.A.D."/>
        </authorList>
    </citation>
    <scope>NUCLEOTIDE SEQUENCE [LARGE SCALE GENOMIC DNA]</scope>
    <source>
        <strain evidence="1">232</strain>
        <tissue evidence="1">Head and thorax</tissue>
    </source>
</reference>
<dbReference type="EMBL" id="JAYRBN010000109">
    <property type="protein sequence ID" value="KAL2726048.1"/>
    <property type="molecule type" value="Genomic_DNA"/>
</dbReference>
<evidence type="ECO:0000313" key="1">
    <source>
        <dbReference type="EMBL" id="KAL2726048.1"/>
    </source>
</evidence>